<protein>
    <submittedName>
        <fullName evidence="1">Uncharacterized protein</fullName>
    </submittedName>
</protein>
<sequence length="67" mass="7072">MCIEVFVTIAARSSLMAKANRRTHHGGEYCRCVAQAEPGRGYGTTFAPPAVAPKWRSVGPAPPAVAC</sequence>
<comment type="caution">
    <text evidence="1">The sequence shown here is derived from an EMBL/GenBank/DDBJ whole genome shotgun (WGS) entry which is preliminary data.</text>
</comment>
<accession>A0A3L6MVX9</accession>
<organism evidence="1 2">
    <name type="scientific">Fusarium oxysporum f. sp. cepae</name>
    <dbReference type="NCBI Taxonomy" id="396571"/>
    <lineage>
        <taxon>Eukaryota</taxon>
        <taxon>Fungi</taxon>
        <taxon>Dikarya</taxon>
        <taxon>Ascomycota</taxon>
        <taxon>Pezizomycotina</taxon>
        <taxon>Sordariomycetes</taxon>
        <taxon>Hypocreomycetidae</taxon>
        <taxon>Hypocreales</taxon>
        <taxon>Nectriaceae</taxon>
        <taxon>Fusarium</taxon>
        <taxon>Fusarium oxysporum species complex</taxon>
    </lineage>
</organism>
<dbReference type="Proteomes" id="UP000270866">
    <property type="component" value="Unassembled WGS sequence"/>
</dbReference>
<dbReference type="EMBL" id="MRCU01000014">
    <property type="protein sequence ID" value="RKK08246.1"/>
    <property type="molecule type" value="Genomic_DNA"/>
</dbReference>
<evidence type="ECO:0000313" key="2">
    <source>
        <dbReference type="Proteomes" id="UP000270866"/>
    </source>
</evidence>
<name>A0A3L6MVX9_FUSOX</name>
<proteinExistence type="predicted"/>
<evidence type="ECO:0000313" key="1">
    <source>
        <dbReference type="EMBL" id="RKK08246.1"/>
    </source>
</evidence>
<dbReference type="AlphaFoldDB" id="A0A3L6MVX9"/>
<reference evidence="1 2" key="1">
    <citation type="journal article" date="2018" name="Sci. Rep.">
        <title>Characterisation of pathogen-specific regions and novel effector candidates in Fusarium oxysporum f. sp. cepae.</title>
        <authorList>
            <person name="Armitage A.D."/>
            <person name="Taylor A."/>
            <person name="Sobczyk M.K."/>
            <person name="Baxter L."/>
            <person name="Greenfield B.P."/>
            <person name="Bates H.J."/>
            <person name="Wilson F."/>
            <person name="Jackson A.C."/>
            <person name="Ott S."/>
            <person name="Harrison R.J."/>
            <person name="Clarkson J.P."/>
        </authorList>
    </citation>
    <scope>NUCLEOTIDE SEQUENCE [LARGE SCALE GENOMIC DNA]</scope>
    <source>
        <strain evidence="1 2">FoC_Fus2</strain>
    </source>
</reference>
<gene>
    <name evidence="1" type="ORF">BFJ65_g16906</name>
</gene>